<organism evidence="5 6">
    <name type="scientific">Anoxynatronum sibiricum</name>
    <dbReference type="NCBI Taxonomy" id="210623"/>
    <lineage>
        <taxon>Bacteria</taxon>
        <taxon>Bacillati</taxon>
        <taxon>Bacillota</taxon>
        <taxon>Clostridia</taxon>
        <taxon>Eubacteriales</taxon>
        <taxon>Clostridiaceae</taxon>
        <taxon>Anoxynatronum</taxon>
    </lineage>
</organism>
<feature type="domain" description="4Fe-4S ferredoxin-type" evidence="4">
    <location>
        <begin position="267"/>
        <end position="297"/>
    </location>
</feature>
<evidence type="ECO:0000256" key="3">
    <source>
        <dbReference type="ARBA" id="ARBA00023014"/>
    </source>
</evidence>
<dbReference type="Proteomes" id="UP001407405">
    <property type="component" value="Unassembled WGS sequence"/>
</dbReference>
<proteinExistence type="predicted"/>
<evidence type="ECO:0000256" key="1">
    <source>
        <dbReference type="ARBA" id="ARBA00022723"/>
    </source>
</evidence>
<gene>
    <name evidence="5" type="ORF">AAIG11_05360</name>
</gene>
<protein>
    <submittedName>
        <fullName evidence="5">4Fe-4S dicluster domain-containing protein</fullName>
    </submittedName>
</protein>
<reference evidence="5 6" key="1">
    <citation type="submission" date="2024-04" db="EMBL/GenBank/DDBJ databases">
        <title>Genome sequencing and metabolic network reconstruction of aminoacids and betaine degradation by Anoxynatronum sibiricum.</title>
        <authorList>
            <person name="Detkova E.N."/>
            <person name="Boltjanskaja Y.V."/>
            <person name="Mardanov A.V."/>
            <person name="Kevbrin V."/>
        </authorList>
    </citation>
    <scope>NUCLEOTIDE SEQUENCE [LARGE SCALE GENOMIC DNA]</scope>
    <source>
        <strain evidence="5 6">Z-7981</strain>
    </source>
</reference>
<dbReference type="Pfam" id="PF13183">
    <property type="entry name" value="Fer4_8"/>
    <property type="match status" value="1"/>
</dbReference>
<dbReference type="RefSeq" id="WP_343185214.1">
    <property type="nucleotide sequence ID" value="NZ_JBCITM010000004.1"/>
</dbReference>
<keyword evidence="3" id="KW-0411">Iron-sulfur</keyword>
<dbReference type="PROSITE" id="PS00198">
    <property type="entry name" value="4FE4S_FER_1"/>
    <property type="match status" value="1"/>
</dbReference>
<keyword evidence="2" id="KW-0408">Iron</keyword>
<comment type="caution">
    <text evidence="5">The sequence shown here is derived from an EMBL/GenBank/DDBJ whole genome shotgun (WGS) entry which is preliminary data.</text>
</comment>
<evidence type="ECO:0000259" key="4">
    <source>
        <dbReference type="PROSITE" id="PS51379"/>
    </source>
</evidence>
<evidence type="ECO:0000313" key="6">
    <source>
        <dbReference type="Proteomes" id="UP001407405"/>
    </source>
</evidence>
<sequence>MQSIMESITQSIQQTAAALLAAGEVDLVLGYTRGERPHQSVPFVAATPAAAAQLHWDPFCEKALAPYLMEESYQNKRVAVVMKGCDARALRLMINESRVDREQLVVLGVQCQGMIPREKLEAAAEEPLHQLTLTWQSEGVVMTGRKGTQTLSYETVLSPFCLTCQHATPAVTEVDQIIAGSGEKALVKGKNILPKEAFSDIETIERMGAEERHAFWMQQLNRCIRCFSCRNACPVCTCRSCIFDRENPDYLDAAKNQPAQHQFYHVIRAFHVADRCVGCGECARVCPEGIPLHLLNQKLIQDLTQHYGAFTPGVDEVPNPLSCAGAHEADPFGKEAKK</sequence>
<dbReference type="EMBL" id="JBCITM010000004">
    <property type="protein sequence ID" value="MEN1759886.1"/>
    <property type="molecule type" value="Genomic_DNA"/>
</dbReference>
<dbReference type="InterPro" id="IPR017900">
    <property type="entry name" value="4Fe4S_Fe_S_CS"/>
</dbReference>
<dbReference type="PROSITE" id="PS51379">
    <property type="entry name" value="4FE4S_FER_2"/>
    <property type="match status" value="1"/>
</dbReference>
<evidence type="ECO:0000256" key="2">
    <source>
        <dbReference type="ARBA" id="ARBA00023004"/>
    </source>
</evidence>
<dbReference type="Gene3D" id="1.10.1060.10">
    <property type="entry name" value="Alpha-helical ferredoxin"/>
    <property type="match status" value="1"/>
</dbReference>
<dbReference type="InterPro" id="IPR017896">
    <property type="entry name" value="4Fe4S_Fe-S-bd"/>
</dbReference>
<dbReference type="SUPFAM" id="SSF46548">
    <property type="entry name" value="alpha-helical ferredoxin"/>
    <property type="match status" value="1"/>
</dbReference>
<dbReference type="InterPro" id="IPR009051">
    <property type="entry name" value="Helical_ferredxn"/>
</dbReference>
<evidence type="ECO:0000313" key="5">
    <source>
        <dbReference type="EMBL" id="MEN1759886.1"/>
    </source>
</evidence>
<keyword evidence="6" id="KW-1185">Reference proteome</keyword>
<name>A0ABU9VRV3_9CLOT</name>
<keyword evidence="1" id="KW-0479">Metal-binding</keyword>
<accession>A0ABU9VRV3</accession>